<evidence type="ECO:0000313" key="13">
    <source>
        <dbReference type="Proteomes" id="UP000289691"/>
    </source>
</evidence>
<feature type="domain" description="PAS" evidence="10">
    <location>
        <begin position="829"/>
        <end position="901"/>
    </location>
</feature>
<dbReference type="InterPro" id="IPR029016">
    <property type="entry name" value="GAF-like_dom_sf"/>
</dbReference>
<dbReference type="InterPro" id="IPR003018">
    <property type="entry name" value="GAF"/>
</dbReference>
<comment type="caution">
    <text evidence="12">The sequence shown here is derived from an EMBL/GenBank/DDBJ whole genome shotgun (WGS) entry which is preliminary data.</text>
</comment>
<dbReference type="Gene3D" id="1.10.287.130">
    <property type="match status" value="1"/>
</dbReference>
<organism evidence="12 13">
    <name type="scientific">Halorientalis pallida</name>
    <dbReference type="NCBI Taxonomy" id="2479928"/>
    <lineage>
        <taxon>Archaea</taxon>
        <taxon>Methanobacteriati</taxon>
        <taxon>Methanobacteriota</taxon>
        <taxon>Stenosarchaea group</taxon>
        <taxon>Halobacteria</taxon>
        <taxon>Halobacteriales</taxon>
        <taxon>Haloarculaceae</taxon>
        <taxon>Halorientalis</taxon>
    </lineage>
</organism>
<dbReference type="InterPro" id="IPR005467">
    <property type="entry name" value="His_kinase_dom"/>
</dbReference>
<evidence type="ECO:0000259" key="10">
    <source>
        <dbReference type="PROSITE" id="PS50112"/>
    </source>
</evidence>
<dbReference type="PROSITE" id="PS50112">
    <property type="entry name" value="PAS"/>
    <property type="match status" value="5"/>
</dbReference>
<dbReference type="InterPro" id="IPR035965">
    <property type="entry name" value="PAS-like_dom_sf"/>
</dbReference>
<dbReference type="InterPro" id="IPR013656">
    <property type="entry name" value="PAS_4"/>
</dbReference>
<dbReference type="InterPro" id="IPR036097">
    <property type="entry name" value="HisK_dim/P_sf"/>
</dbReference>
<dbReference type="EC" id="2.7.13.3" evidence="2"/>
<dbReference type="SMART" id="SM00387">
    <property type="entry name" value="HATPase_c"/>
    <property type="match status" value="1"/>
</dbReference>
<dbReference type="InterPro" id="IPR013655">
    <property type="entry name" value="PAS_fold_3"/>
</dbReference>
<evidence type="ECO:0000256" key="5">
    <source>
        <dbReference type="ARBA" id="ARBA00022777"/>
    </source>
</evidence>
<dbReference type="PROSITE" id="PS50109">
    <property type="entry name" value="HIS_KIN"/>
    <property type="match status" value="1"/>
</dbReference>
<dbReference type="SMART" id="SM00065">
    <property type="entry name" value="GAF"/>
    <property type="match status" value="2"/>
</dbReference>
<dbReference type="PANTHER" id="PTHR43304">
    <property type="entry name" value="PHYTOCHROME-LIKE PROTEIN CPH1"/>
    <property type="match status" value="1"/>
</dbReference>
<feature type="domain" description="PAC" evidence="11">
    <location>
        <begin position="650"/>
        <end position="702"/>
    </location>
</feature>
<keyword evidence="5" id="KW-0418">Kinase</keyword>
<evidence type="ECO:0000256" key="4">
    <source>
        <dbReference type="ARBA" id="ARBA00022679"/>
    </source>
</evidence>
<dbReference type="CDD" id="cd00075">
    <property type="entry name" value="HATPase"/>
    <property type="match status" value="1"/>
</dbReference>
<dbReference type="CDD" id="cd00156">
    <property type="entry name" value="REC"/>
    <property type="match status" value="1"/>
</dbReference>
<dbReference type="SUPFAM" id="SSF47384">
    <property type="entry name" value="Homodimeric domain of signal transducing histidine kinase"/>
    <property type="match status" value="1"/>
</dbReference>
<dbReference type="Pfam" id="PF13185">
    <property type="entry name" value="GAF_2"/>
    <property type="match status" value="1"/>
</dbReference>
<dbReference type="GO" id="GO:0000155">
    <property type="term" value="F:phosphorelay sensor kinase activity"/>
    <property type="evidence" value="ECO:0007669"/>
    <property type="project" value="InterPro"/>
</dbReference>
<evidence type="ECO:0000256" key="7">
    <source>
        <dbReference type="SAM" id="MobiDB-lite"/>
    </source>
</evidence>
<dbReference type="Pfam" id="PF00072">
    <property type="entry name" value="Response_reg"/>
    <property type="match status" value="1"/>
</dbReference>
<feature type="domain" description="PAS" evidence="10">
    <location>
        <begin position="975"/>
        <end position="1029"/>
    </location>
</feature>
<dbReference type="NCBIfam" id="TIGR00229">
    <property type="entry name" value="sensory_box"/>
    <property type="match status" value="4"/>
</dbReference>
<dbReference type="SUPFAM" id="SSF55781">
    <property type="entry name" value="GAF domain-like"/>
    <property type="match status" value="2"/>
</dbReference>
<feature type="domain" description="Histidine kinase" evidence="8">
    <location>
        <begin position="1250"/>
        <end position="1467"/>
    </location>
</feature>
<dbReference type="Pfam" id="PF08447">
    <property type="entry name" value="PAS_3"/>
    <property type="match status" value="2"/>
</dbReference>
<feature type="domain" description="PAS" evidence="10">
    <location>
        <begin position="575"/>
        <end position="646"/>
    </location>
</feature>
<dbReference type="Gene3D" id="3.30.450.40">
    <property type="match status" value="2"/>
</dbReference>
<evidence type="ECO:0000256" key="6">
    <source>
        <dbReference type="PROSITE-ProRule" id="PRU00169"/>
    </source>
</evidence>
<dbReference type="InterPro" id="IPR001610">
    <property type="entry name" value="PAC"/>
</dbReference>
<dbReference type="PANTHER" id="PTHR43304:SF1">
    <property type="entry name" value="PAC DOMAIN-CONTAINING PROTEIN"/>
    <property type="match status" value="1"/>
</dbReference>
<dbReference type="InterPro" id="IPR036890">
    <property type="entry name" value="HATPase_C_sf"/>
</dbReference>
<feature type="domain" description="PAC" evidence="11">
    <location>
        <begin position="1034"/>
        <end position="1085"/>
    </location>
</feature>
<feature type="region of interest" description="Disordered" evidence="7">
    <location>
        <begin position="1360"/>
        <end position="1416"/>
    </location>
</feature>
<dbReference type="SMART" id="SM00388">
    <property type="entry name" value="HisKA"/>
    <property type="match status" value="1"/>
</dbReference>
<dbReference type="InterPro" id="IPR003661">
    <property type="entry name" value="HisK_dim/P_dom"/>
</dbReference>
<dbReference type="InterPro" id="IPR000700">
    <property type="entry name" value="PAS-assoc_C"/>
</dbReference>
<dbReference type="Pfam" id="PF08448">
    <property type="entry name" value="PAS_4"/>
    <property type="match status" value="4"/>
</dbReference>
<dbReference type="SUPFAM" id="SSF55874">
    <property type="entry name" value="ATPase domain of HSP90 chaperone/DNA topoisomerase II/histidine kinase"/>
    <property type="match status" value="1"/>
</dbReference>
<dbReference type="Proteomes" id="UP000289691">
    <property type="component" value="Unassembled WGS sequence"/>
</dbReference>
<evidence type="ECO:0000256" key="2">
    <source>
        <dbReference type="ARBA" id="ARBA00012438"/>
    </source>
</evidence>
<dbReference type="PROSITE" id="PS50110">
    <property type="entry name" value="RESPONSE_REGULATORY"/>
    <property type="match status" value="1"/>
</dbReference>
<keyword evidence="3" id="KW-0597">Phosphoprotein</keyword>
<dbReference type="SMART" id="SM00086">
    <property type="entry name" value="PAC"/>
    <property type="match status" value="5"/>
</dbReference>
<evidence type="ECO:0000259" key="11">
    <source>
        <dbReference type="PROSITE" id="PS50113"/>
    </source>
</evidence>
<dbReference type="CDD" id="cd00130">
    <property type="entry name" value="PAS"/>
    <property type="match status" value="5"/>
</dbReference>
<evidence type="ECO:0000256" key="3">
    <source>
        <dbReference type="ARBA" id="ARBA00022553"/>
    </source>
</evidence>
<protein>
    <recommendedName>
        <fullName evidence="2">histidine kinase</fullName>
        <ecNumber evidence="2">2.7.13.3</ecNumber>
    </recommendedName>
</protein>
<dbReference type="Pfam" id="PF00512">
    <property type="entry name" value="HisKA"/>
    <property type="match status" value="1"/>
</dbReference>
<evidence type="ECO:0000259" key="8">
    <source>
        <dbReference type="PROSITE" id="PS50109"/>
    </source>
</evidence>
<dbReference type="InterPro" id="IPR000014">
    <property type="entry name" value="PAS"/>
</dbReference>
<evidence type="ECO:0000313" key="12">
    <source>
        <dbReference type="EMBL" id="RXK49492.1"/>
    </source>
</evidence>
<evidence type="ECO:0000256" key="1">
    <source>
        <dbReference type="ARBA" id="ARBA00000085"/>
    </source>
</evidence>
<keyword evidence="13" id="KW-1185">Reference proteome</keyword>
<dbReference type="Gene3D" id="3.40.50.2300">
    <property type="match status" value="1"/>
</dbReference>
<dbReference type="Gene3D" id="3.30.450.20">
    <property type="entry name" value="PAS domain"/>
    <property type="match status" value="6"/>
</dbReference>
<dbReference type="Pfam" id="PF02518">
    <property type="entry name" value="HATPase_c"/>
    <property type="match status" value="1"/>
</dbReference>
<feature type="domain" description="Response regulatory" evidence="9">
    <location>
        <begin position="28"/>
        <end position="144"/>
    </location>
</feature>
<feature type="domain" description="PAS" evidence="10">
    <location>
        <begin position="159"/>
        <end position="203"/>
    </location>
</feature>
<dbReference type="InterPro" id="IPR003594">
    <property type="entry name" value="HATPase_dom"/>
</dbReference>
<proteinExistence type="predicted"/>
<gene>
    <name evidence="12" type="ORF">EAF64_11335</name>
</gene>
<sequence length="1467" mass="163505">MGSTIHLSAPVIHSTVTTPSDGSDGSVRVLYANDDEAFADLVRTKLDLTTHDVELTIENGLESALDRLARDPVDCVVTAYSLIDGSGIDLIERVRERDATVPTILFTGRGSERIASQATQAGVSDYIPIQSEQDDFEILGARIETLVDAARQRQRADAVTDRFRRTIERTTDAIYAVDSDWRVEYLNKRMATRIGCDPDEVVGSVLWEQFPTIVGTKLEANYREAMASDEPVSFEQYIDEPFDYWVEVRAFPDEDGLTVFSREITEVRERQLELQRQETILGNVHDVVFAVDADLDVHFANPVAARLLGRDSPTDLEDRSLATLADGMATPEAVEEFRTAVSQTLSRVESDGGRTELYDYDLRIDLETQTGNRTFDVRLTPFETADVRQALVVARDVTDQSEARTQLERERDALGEIQGVMADSDLTTDARLQRVLSSARDVLDLDVGILASIEDDDYEITAVSAPETSLTAGDQFDRRETFCDLVAQREEPVSFRSASRGDVETHPAYEKQGIESYLGAPVTVGGSFYGTLNFSSPDARDRPFSAFERTLVRLLAQWIGTELSRRRSKDRAEASRDRLRQIIDILPQLVFVKDADGEYLLANQPLAEAYGTSVDELEGATDAAFAASADEAEQFRTDDQEVVDSEEPKHIPEEPFTTADGERRVVETTKIPYEPVDSDTDAVLGVATDITDRKRRERELARYEALVESMDSGAVVVDSDGRLEYVNERIVEQVEDTRTELEGRPVMPFAREITGDASDIDQFEASLDAALTSEDIPHDSVELEVRAATGARTVEYTFSSFRHDGERKAAIVTRDITDRTERERELREIKERLDLAIRGANLGVWDWNVETGDVTFNDQWAEMLGYAPEEVENTLDAWEQRVHPDELPEIETTLQRHLDGETEYYDTEHRMRTKDGDWMWVRDVGKVVERGEDGSPKRAVGIHIDVDERKASEASLEEERDMFAEGPAVVFKWRNADGWPVEYVSDNVAETFGYTHEQLQSGAVPYSDIVHDDDLERVVTEVEANSDETTERFSHDPYRMVTADGEVKWVTDNTKIVREDGEITHYLGYLIDITERKRVERKLRALQRVAGDLATARSLDEIGEIALEVAVDVLNLDITGVWTYDDRANVLDPVTVTDTARSVVGEPPTFTPGDSLAWAAFEAGELRTYDDVSTIEARYNPDTEIQSEIILPLGDHGLMSTGATEPRDFTEMDVDLFRVLGAAVEAAMVRAERERELRRQNERLDRFASVVAHDLRNPLSVAKGFREVTEETGDTSHLERVASAHDRIEHLIDDLLTLAKGESTVEEPERIAVDAVATEAWGYVDTDQASLTVTDQVPTIHGDPGRVTQLFENLFRNSVEHGSTSNRKSGSSGDSVEHGSTSLDSQTDLTITVGELPDGDGFYVEDDGTGIPPEQQGEVFEHGVSYGEGGTGFGLSIVSDIASAHRWEVSLTEGSDGGARFEFETTA</sequence>
<keyword evidence="4" id="KW-0808">Transferase</keyword>
<comment type="caution">
    <text evidence="6">Lacks conserved residue(s) required for the propagation of feature annotation.</text>
</comment>
<reference evidence="12 13" key="1">
    <citation type="submission" date="2019-01" db="EMBL/GenBank/DDBJ databases">
        <title>Halorientalis sp. F13-25 a new haloarchaeum isolated from hypersaline water.</title>
        <authorList>
            <person name="Ana D.-V."/>
            <person name="Cristina S.-P."/>
            <person name="Antonio V."/>
        </authorList>
    </citation>
    <scope>NUCLEOTIDE SEQUENCE [LARGE SCALE GENOMIC DNA]</scope>
    <source>
        <strain evidence="12 13">F13-25</strain>
    </source>
</reference>
<dbReference type="PROSITE" id="PS50113">
    <property type="entry name" value="PAC"/>
    <property type="match status" value="3"/>
</dbReference>
<dbReference type="Gene3D" id="3.30.565.10">
    <property type="entry name" value="Histidine kinase-like ATPase, C-terminal domain"/>
    <property type="match status" value="1"/>
</dbReference>
<name>A0A498L5C6_9EURY</name>
<dbReference type="CDD" id="cd00082">
    <property type="entry name" value="HisKA"/>
    <property type="match status" value="1"/>
</dbReference>
<dbReference type="InterPro" id="IPR001789">
    <property type="entry name" value="Sig_transdc_resp-reg_receiver"/>
</dbReference>
<feature type="domain" description="PAS" evidence="10">
    <location>
        <begin position="699"/>
        <end position="747"/>
    </location>
</feature>
<dbReference type="SMART" id="SM00091">
    <property type="entry name" value="PAS"/>
    <property type="match status" value="6"/>
</dbReference>
<dbReference type="SUPFAM" id="SSF55785">
    <property type="entry name" value="PYP-like sensor domain (PAS domain)"/>
    <property type="match status" value="6"/>
</dbReference>
<dbReference type="EMBL" id="RDFA01000003">
    <property type="protein sequence ID" value="RXK49492.1"/>
    <property type="molecule type" value="Genomic_DNA"/>
</dbReference>
<evidence type="ECO:0000259" key="9">
    <source>
        <dbReference type="PROSITE" id="PS50110"/>
    </source>
</evidence>
<comment type="catalytic activity">
    <reaction evidence="1">
        <text>ATP + protein L-histidine = ADP + protein N-phospho-L-histidine.</text>
        <dbReference type="EC" id="2.7.13.3"/>
    </reaction>
</comment>
<feature type="compositionally biased region" description="Polar residues" evidence="7">
    <location>
        <begin position="1360"/>
        <end position="1390"/>
    </location>
</feature>
<feature type="domain" description="PAC" evidence="11">
    <location>
        <begin position="905"/>
        <end position="958"/>
    </location>
</feature>
<dbReference type="InterPro" id="IPR052162">
    <property type="entry name" value="Sensor_kinase/Photoreceptor"/>
</dbReference>
<accession>A0A498L5C6</accession>
<dbReference type="SMART" id="SM00448">
    <property type="entry name" value="REC"/>
    <property type="match status" value="1"/>
</dbReference>
<dbReference type="InterPro" id="IPR011006">
    <property type="entry name" value="CheY-like_superfamily"/>
</dbReference>
<dbReference type="Pfam" id="PF01590">
    <property type="entry name" value="GAF"/>
    <property type="match status" value="1"/>
</dbReference>
<dbReference type="SUPFAM" id="SSF52172">
    <property type="entry name" value="CheY-like"/>
    <property type="match status" value="1"/>
</dbReference>